<keyword evidence="4" id="KW-1185">Reference proteome</keyword>
<sequence length="564" mass="65627">MSESILVKTSLKEIEGESIASIQKDMQRMYEIWDELEFVSDYKCEKATFIWGYMKDLMKKLCKTEKAVYEDIKDRVTNNKNKVIELSNILEVPIKEPQGSLLDIEKMLKMELESLIKLKSKREMKYQKLKVEESKYCQLLKLPESFLPEHQVPSEKDISDLRLRVGILKEEQNFRQEKMSLLKAEFVNLIEETSDIASKAEFEKEVLPNMLDESVSDEAFDIFEGMIHQAQKKKKEMENEKKNLVDRLNILWKMLKVDESKRIEFLSKHNGCRPSTISSIEQELERCIAIKKENMGSLVNELRVELLQLWDLCEVPSTERDKFHYFSATELSDEVLEAHEGEVEKWKKYQAKADLILKKIEKRQQLWEMMVVFENKASDPSRFKNRGGNLLKEEKQRKKVQKDLPALEEEIFRDIDSLKEKDGLDFFYRREDFKTYVANQWSEMFPQKDNKKPLKPQISSNNDSTPSKASIQKEIVKTEKQQTNSLQTDNDSTLKTPAKKPLKTIPKTAPSKLLKPSVISALPNTPTASKSKVMPAGCRKVSTTDAKLFPAKSNVVQIEDKNMR</sequence>
<feature type="coiled-coil region" evidence="1">
    <location>
        <begin position="220"/>
        <end position="247"/>
    </location>
</feature>
<protein>
    <recommendedName>
        <fullName evidence="5">Protein regulator of cytokinesis 1</fullName>
    </recommendedName>
</protein>
<organism evidence="3 4">
    <name type="scientific">Oedothorax gibbosus</name>
    <dbReference type="NCBI Taxonomy" id="931172"/>
    <lineage>
        <taxon>Eukaryota</taxon>
        <taxon>Metazoa</taxon>
        <taxon>Ecdysozoa</taxon>
        <taxon>Arthropoda</taxon>
        <taxon>Chelicerata</taxon>
        <taxon>Arachnida</taxon>
        <taxon>Araneae</taxon>
        <taxon>Araneomorphae</taxon>
        <taxon>Entelegynae</taxon>
        <taxon>Araneoidea</taxon>
        <taxon>Linyphiidae</taxon>
        <taxon>Erigoninae</taxon>
        <taxon>Oedothorax</taxon>
    </lineage>
</organism>
<dbReference type="InterPro" id="IPR007145">
    <property type="entry name" value="MAP65_Ase1_PRC1"/>
</dbReference>
<comment type="caution">
    <text evidence="3">The sequence shown here is derived from an EMBL/GenBank/DDBJ whole genome shotgun (WGS) entry which is preliminary data.</text>
</comment>
<reference evidence="3 4" key="1">
    <citation type="journal article" date="2022" name="Nat. Ecol. Evol.">
        <title>A masculinizing supergene underlies an exaggerated male reproductive morph in a spider.</title>
        <authorList>
            <person name="Hendrickx F."/>
            <person name="De Corte Z."/>
            <person name="Sonet G."/>
            <person name="Van Belleghem S.M."/>
            <person name="Kostlbacher S."/>
            <person name="Vangestel C."/>
        </authorList>
    </citation>
    <scope>NUCLEOTIDE SEQUENCE [LARGE SCALE GENOMIC DNA]</scope>
    <source>
        <strain evidence="3">W744_W776</strain>
    </source>
</reference>
<gene>
    <name evidence="3" type="ORF">JTE90_023092</name>
</gene>
<dbReference type="GO" id="GO:0051256">
    <property type="term" value="P:mitotic spindle midzone assembly"/>
    <property type="evidence" value="ECO:0007669"/>
    <property type="project" value="TreeGrafter"/>
</dbReference>
<feature type="compositionally biased region" description="Polar residues" evidence="2">
    <location>
        <begin position="481"/>
        <end position="491"/>
    </location>
</feature>
<evidence type="ECO:0008006" key="5">
    <source>
        <dbReference type="Google" id="ProtNLM"/>
    </source>
</evidence>
<accession>A0AAV6UXA1</accession>
<dbReference type="Proteomes" id="UP000827092">
    <property type="component" value="Unassembled WGS sequence"/>
</dbReference>
<keyword evidence="1" id="KW-0175">Coiled coil</keyword>
<evidence type="ECO:0000313" key="4">
    <source>
        <dbReference type="Proteomes" id="UP000827092"/>
    </source>
</evidence>
<feature type="region of interest" description="Disordered" evidence="2">
    <location>
        <begin position="447"/>
        <end position="510"/>
    </location>
</feature>
<evidence type="ECO:0000256" key="2">
    <source>
        <dbReference type="SAM" id="MobiDB-lite"/>
    </source>
</evidence>
<evidence type="ECO:0000256" key="1">
    <source>
        <dbReference type="SAM" id="Coils"/>
    </source>
</evidence>
<feature type="compositionally biased region" description="Polar residues" evidence="2">
    <location>
        <begin position="457"/>
        <end position="470"/>
    </location>
</feature>
<dbReference type="Gene3D" id="1.20.58.1520">
    <property type="match status" value="1"/>
</dbReference>
<evidence type="ECO:0000313" key="3">
    <source>
        <dbReference type="EMBL" id="KAG8188749.1"/>
    </source>
</evidence>
<name>A0AAV6UXA1_9ARAC</name>
<dbReference type="EMBL" id="JAFNEN010000232">
    <property type="protein sequence ID" value="KAG8188749.1"/>
    <property type="molecule type" value="Genomic_DNA"/>
</dbReference>
<dbReference type="PANTHER" id="PTHR19321:SF41">
    <property type="entry name" value="FASCETTO-RELATED"/>
    <property type="match status" value="1"/>
</dbReference>
<dbReference type="AlphaFoldDB" id="A0AAV6UXA1"/>
<dbReference type="GO" id="GO:0008017">
    <property type="term" value="F:microtubule binding"/>
    <property type="evidence" value="ECO:0007669"/>
    <property type="project" value="InterPro"/>
</dbReference>
<dbReference type="Pfam" id="PF03999">
    <property type="entry name" value="MAP65_ASE1"/>
    <property type="match status" value="1"/>
</dbReference>
<dbReference type="GO" id="GO:0005737">
    <property type="term" value="C:cytoplasm"/>
    <property type="evidence" value="ECO:0007669"/>
    <property type="project" value="TreeGrafter"/>
</dbReference>
<proteinExistence type="predicted"/>
<dbReference type="PANTHER" id="PTHR19321">
    <property type="entry name" value="PROTEIN REGULATOR OF CYTOKINESIS 1 PRC1-RELATED"/>
    <property type="match status" value="1"/>
</dbReference>
<dbReference type="GO" id="GO:1990023">
    <property type="term" value="C:mitotic spindle midzone"/>
    <property type="evidence" value="ECO:0007669"/>
    <property type="project" value="TreeGrafter"/>
</dbReference>